<dbReference type="Gene3D" id="1.25.10.10">
    <property type="entry name" value="Leucine-rich Repeat Variant"/>
    <property type="match status" value="2"/>
</dbReference>
<protein>
    <submittedName>
        <fullName evidence="4">Uncharacterized protein</fullName>
    </submittedName>
</protein>
<dbReference type="SUPFAM" id="SSF48371">
    <property type="entry name" value="ARM repeat"/>
    <property type="match status" value="1"/>
</dbReference>
<feature type="region of interest" description="Disordered" evidence="1">
    <location>
        <begin position="37"/>
        <end position="94"/>
    </location>
</feature>
<dbReference type="PANTHER" id="PTHR16216:SF2">
    <property type="entry name" value="DYNEIN AXONEMAL ASSEMBLY FACTOR 5"/>
    <property type="match status" value="1"/>
</dbReference>
<evidence type="ECO:0000313" key="4">
    <source>
        <dbReference type="EMBL" id="CAD9084163.1"/>
    </source>
</evidence>
<organism evidence="4">
    <name type="scientific">Percolomonas cosmopolitus</name>
    <dbReference type="NCBI Taxonomy" id="63605"/>
    <lineage>
        <taxon>Eukaryota</taxon>
        <taxon>Discoba</taxon>
        <taxon>Heterolobosea</taxon>
        <taxon>Tetramitia</taxon>
        <taxon>Eutetramitia</taxon>
        <taxon>Percolomonadidae</taxon>
        <taxon>Percolomonas</taxon>
    </lineage>
</organism>
<reference evidence="4" key="1">
    <citation type="submission" date="2021-01" db="EMBL/GenBank/DDBJ databases">
        <authorList>
            <person name="Corre E."/>
            <person name="Pelletier E."/>
            <person name="Niang G."/>
            <person name="Scheremetjew M."/>
            <person name="Finn R."/>
            <person name="Kale V."/>
            <person name="Holt S."/>
            <person name="Cochrane G."/>
            <person name="Meng A."/>
            <person name="Brown T."/>
            <person name="Cohen L."/>
        </authorList>
    </citation>
    <scope>NUCLEOTIDE SEQUENCE</scope>
    <source>
        <strain evidence="4">WS</strain>
    </source>
</reference>
<accession>A0A7S1PIB9</accession>
<feature type="domain" description="Dynein axonemal assembly factor 5 HEAT-repeat" evidence="2">
    <location>
        <begin position="452"/>
        <end position="647"/>
    </location>
</feature>
<sequence>MIDDEVDSFFEEMLQEEKKKVQQVGEIIHEKESVYLHAQQQYSGSPHADGSKNKSEMAPEMASLNLDAAPDRRPQSTTFITEPLSSEPSTPQFDNPQQLLQSIQRDLNRLSSQERSHRLASMHKLLPLLKHSFQQSASNIHHLFRFIYSVFIKLLEDELESLRESGCELLLELYRGMLQEEDSSSANHIMEDVSHNGVNDIQYSTSRMDQVDESLALLIPVLSSRLQNEAHHPQPRESSEEVRHLMMQLFVFVFSNFEISDYLKPLCRIIRERLEDNFHKIKQLACESVIVLCNTRDGAYKRFLDNNPVVTKLITSLTPNLMHQRHYVRAMAVLALNELIMIRPGGESLKDLAKIIRKLASDNSRNVRENLLKTCENWFINHQDTFSFQDIFITPILIMHSDELQSIQEEALRTMDRLGQKHEEWNEEKLKDQLEYAYEDVSQATQVLPTPFHARPRLGSRLIVKHNFKKLFALIQESLSEWSLQQKKIYSQLLTVLTVYTEKDITQHMDKMLQNWFKVIQDDEPEIRQSLQEGVRIAGRYAEPDAYLPHIFSFTRAQYATSPITLANVLIVFSVILEDITPDNLKMLSKSYQKIGSELQASHLIYHEDKRVVAGILRTVKRVILSAESMHEADGFEYFLLLHKVWALPSNAAVADPIVPELLKELATKLSLSGQLSALYKQNFRRSIDLLVETRDTWDKASPEMFAFELIIKKGIASAEEHSSFVFSHLKNLTQKGQDAAVVSTMFSIIEHMFQTVGHKISNDIDVIVDEIIGVNLPWTAGKTKLRTRMLGISCLNVILNEDLCSDVQLKMLVEHHHKSIVSTLDEFADDMRILSTRSFSTYLIKVHHFLSAKQWQDSFKVLVELLDDKLDQVRVQAVETLGVLFKYVPNSIQEITGEEVFRPFVGTLFIHLDDSNREVQNAVFKTLDSLNQSNPNHAAIISQAAQSMEGRHFVSPHTKLLLQKLQQET</sequence>
<dbReference type="AlphaFoldDB" id="A0A7S1PIB9"/>
<proteinExistence type="predicted"/>
<dbReference type="InterPro" id="IPR057978">
    <property type="entry name" value="TPR_DAAF5"/>
</dbReference>
<dbReference type="InterPro" id="IPR016024">
    <property type="entry name" value="ARM-type_fold"/>
</dbReference>
<dbReference type="InterPro" id="IPR052623">
    <property type="entry name" value="DAAF5"/>
</dbReference>
<evidence type="ECO:0000256" key="1">
    <source>
        <dbReference type="SAM" id="MobiDB-lite"/>
    </source>
</evidence>
<name>A0A7S1PIB9_9EUKA</name>
<dbReference type="PANTHER" id="PTHR16216">
    <property type="entry name" value="DYNEIN ASSEMBLY FACTOR 5, AXONEMAL"/>
    <property type="match status" value="1"/>
</dbReference>
<dbReference type="InterPro" id="IPR056497">
    <property type="entry name" value="HEAT_DAAF5"/>
</dbReference>
<dbReference type="InterPro" id="IPR011989">
    <property type="entry name" value="ARM-like"/>
</dbReference>
<dbReference type="Pfam" id="PF25757">
    <property type="entry name" value="TPR_DNAAF5"/>
    <property type="match status" value="1"/>
</dbReference>
<evidence type="ECO:0000259" key="2">
    <source>
        <dbReference type="Pfam" id="PF24573"/>
    </source>
</evidence>
<dbReference type="EMBL" id="HBGD01008991">
    <property type="protein sequence ID" value="CAD9084163.1"/>
    <property type="molecule type" value="Transcribed_RNA"/>
</dbReference>
<evidence type="ECO:0000259" key="3">
    <source>
        <dbReference type="Pfam" id="PF25757"/>
    </source>
</evidence>
<gene>
    <name evidence="4" type="ORF">PCOS0759_LOCUS7417</name>
</gene>
<feature type="compositionally biased region" description="Polar residues" evidence="1">
    <location>
        <begin position="75"/>
        <end position="94"/>
    </location>
</feature>
<feature type="domain" description="Dynein axonemal assembly factor 5 TPR repeats" evidence="3">
    <location>
        <begin position="189"/>
        <end position="433"/>
    </location>
</feature>
<dbReference type="Pfam" id="PF24573">
    <property type="entry name" value="HEAT_DAAF5"/>
    <property type="match status" value="1"/>
</dbReference>